<keyword evidence="7" id="KW-1185">Reference proteome</keyword>
<keyword evidence="4" id="KW-0808">Transferase</keyword>
<dbReference type="GO" id="GO:0003864">
    <property type="term" value="F:3-methyl-2-oxobutanoate hydroxymethyltransferase activity"/>
    <property type="evidence" value="ECO:0007669"/>
    <property type="project" value="UniProtKB-EC"/>
</dbReference>
<accession>A0A6A2YRJ9</accession>
<dbReference type="Gene3D" id="3.20.20.60">
    <property type="entry name" value="Phosphoenolpyruvate-binding domains"/>
    <property type="match status" value="2"/>
</dbReference>
<dbReference type="Pfam" id="PF02548">
    <property type="entry name" value="Pantoate_transf"/>
    <property type="match status" value="2"/>
</dbReference>
<name>A0A6A2YRJ9_HIBSY</name>
<dbReference type="InterPro" id="IPR015813">
    <property type="entry name" value="Pyrv/PenolPyrv_kinase-like_dom"/>
</dbReference>
<evidence type="ECO:0000256" key="1">
    <source>
        <dbReference type="ARBA" id="ARBA00005033"/>
    </source>
</evidence>
<evidence type="ECO:0000256" key="4">
    <source>
        <dbReference type="ARBA" id="ARBA00022679"/>
    </source>
</evidence>
<dbReference type="PANTHER" id="PTHR30566:SF5">
    <property type="entry name" value="MECHANOSENSITIVE ION CHANNEL PROTEIN 1, MITOCHONDRIAL-RELATED"/>
    <property type="match status" value="1"/>
</dbReference>
<dbReference type="UniPathway" id="UPA00028">
    <property type="reaction ID" value="UER00003"/>
</dbReference>
<sequence>MVVHGHDTTLPISLDEMLIHCSVVARGATRPLLVGDLPFGTYETNISQGLKDGCYQIGRKVPFEDLRCKSHRRGWDRGCRDCNGFAGSRCFSVVMECVLVPVAAATTSALQIPTIGIGVGPFCSLHVNSVLSLSPCFGSIEGQVVEMGLRKTTLLNSEKFPVLVPNSLFSSHVIVSKSRAQWRAVVTKITLQIESLDKVPHISDDIKSMLRSNSKVFLGKDAPYCFLSNVDSYYAELTVGCNLRHMVISHPRFLLSDVCFL</sequence>
<evidence type="ECO:0000256" key="2">
    <source>
        <dbReference type="ARBA" id="ARBA00008676"/>
    </source>
</evidence>
<comment type="pathway">
    <text evidence="1">Cofactor biosynthesis; (R)-pantothenate biosynthesis; (R)-pantoate from 3-methyl-2-oxobutanoate: step 1/2.</text>
</comment>
<dbReference type="GO" id="GO:0015940">
    <property type="term" value="P:pantothenate biosynthetic process"/>
    <property type="evidence" value="ECO:0007669"/>
    <property type="project" value="UniProtKB-UniPathway"/>
</dbReference>
<comment type="catalytic activity">
    <reaction evidence="5">
        <text>(6R)-5,10-methylene-5,6,7,8-tetrahydrofolate + 3-methyl-2-oxobutanoate + H2O = 2-dehydropantoate + (6S)-5,6,7,8-tetrahydrofolate</text>
        <dbReference type="Rhea" id="RHEA:11824"/>
        <dbReference type="ChEBI" id="CHEBI:11561"/>
        <dbReference type="ChEBI" id="CHEBI:11851"/>
        <dbReference type="ChEBI" id="CHEBI:15377"/>
        <dbReference type="ChEBI" id="CHEBI:15636"/>
        <dbReference type="ChEBI" id="CHEBI:57453"/>
        <dbReference type="EC" id="2.1.2.11"/>
    </reaction>
</comment>
<dbReference type="Proteomes" id="UP000436088">
    <property type="component" value="Unassembled WGS sequence"/>
</dbReference>
<dbReference type="EC" id="2.1.2.11" evidence="3"/>
<dbReference type="SUPFAM" id="SSF51621">
    <property type="entry name" value="Phosphoenolpyruvate/pyruvate domain"/>
    <property type="match status" value="1"/>
</dbReference>
<dbReference type="EMBL" id="VEPZ02001295">
    <property type="protein sequence ID" value="KAE8681927.1"/>
    <property type="molecule type" value="Genomic_DNA"/>
</dbReference>
<dbReference type="InterPro" id="IPR003700">
    <property type="entry name" value="Pantoate_hydroxy_MeTrfase"/>
</dbReference>
<comment type="caution">
    <text evidence="6">The sequence shown here is derived from an EMBL/GenBank/DDBJ whole genome shotgun (WGS) entry which is preliminary data.</text>
</comment>
<comment type="similarity">
    <text evidence="2">Belongs to the PanB family.</text>
</comment>
<evidence type="ECO:0000256" key="3">
    <source>
        <dbReference type="ARBA" id="ARBA00012618"/>
    </source>
</evidence>
<organism evidence="6 7">
    <name type="scientific">Hibiscus syriacus</name>
    <name type="common">Rose of Sharon</name>
    <dbReference type="NCBI Taxonomy" id="106335"/>
    <lineage>
        <taxon>Eukaryota</taxon>
        <taxon>Viridiplantae</taxon>
        <taxon>Streptophyta</taxon>
        <taxon>Embryophyta</taxon>
        <taxon>Tracheophyta</taxon>
        <taxon>Spermatophyta</taxon>
        <taxon>Magnoliopsida</taxon>
        <taxon>eudicotyledons</taxon>
        <taxon>Gunneridae</taxon>
        <taxon>Pentapetalae</taxon>
        <taxon>rosids</taxon>
        <taxon>malvids</taxon>
        <taxon>Malvales</taxon>
        <taxon>Malvaceae</taxon>
        <taxon>Malvoideae</taxon>
        <taxon>Hibiscus</taxon>
    </lineage>
</organism>
<reference evidence="6" key="1">
    <citation type="submission" date="2019-09" db="EMBL/GenBank/DDBJ databases">
        <title>Draft genome information of white flower Hibiscus syriacus.</title>
        <authorList>
            <person name="Kim Y.-M."/>
        </authorList>
    </citation>
    <scope>NUCLEOTIDE SEQUENCE [LARGE SCALE GENOMIC DNA]</scope>
    <source>
        <strain evidence="6">YM2019G1</strain>
    </source>
</reference>
<proteinExistence type="inferred from homology"/>
<dbReference type="PANTHER" id="PTHR30566">
    <property type="entry name" value="YNAI-RELATED MECHANOSENSITIVE ION CHANNEL"/>
    <property type="match status" value="1"/>
</dbReference>
<evidence type="ECO:0000256" key="5">
    <source>
        <dbReference type="ARBA" id="ARBA00049172"/>
    </source>
</evidence>
<protein>
    <recommendedName>
        <fullName evidence="3">3-methyl-2-oxobutanoate hydroxymethyltransferase</fullName>
        <ecNumber evidence="3">2.1.2.11</ecNumber>
    </recommendedName>
</protein>
<evidence type="ECO:0000313" key="6">
    <source>
        <dbReference type="EMBL" id="KAE8681927.1"/>
    </source>
</evidence>
<dbReference type="AlphaFoldDB" id="A0A6A2YRJ9"/>
<evidence type="ECO:0000313" key="7">
    <source>
        <dbReference type="Proteomes" id="UP000436088"/>
    </source>
</evidence>
<dbReference type="InterPro" id="IPR040442">
    <property type="entry name" value="Pyrv_kinase-like_dom_sf"/>
</dbReference>
<gene>
    <name evidence="6" type="ORF">F3Y22_tig00111280pilonHSYRG00026</name>
</gene>